<proteinExistence type="predicted"/>
<dbReference type="InterPro" id="IPR023346">
    <property type="entry name" value="Lysozyme-like_dom_sf"/>
</dbReference>
<organism evidence="2">
    <name type="scientific">hydrothermal vent metagenome</name>
    <dbReference type="NCBI Taxonomy" id="652676"/>
    <lineage>
        <taxon>unclassified sequences</taxon>
        <taxon>metagenomes</taxon>
        <taxon>ecological metagenomes</taxon>
    </lineage>
</organism>
<dbReference type="SUPFAM" id="SSF53955">
    <property type="entry name" value="Lysozyme-like"/>
    <property type="match status" value="1"/>
</dbReference>
<reference evidence="2" key="1">
    <citation type="submission" date="2016-10" db="EMBL/GenBank/DDBJ databases">
        <authorList>
            <person name="de Groot N.N."/>
        </authorList>
    </citation>
    <scope>NUCLEOTIDE SEQUENCE</scope>
</reference>
<feature type="domain" description="Transglycosylase SLT" evidence="1">
    <location>
        <begin position="13"/>
        <end position="109"/>
    </location>
</feature>
<keyword evidence="2" id="KW-0326">Glycosidase</keyword>
<evidence type="ECO:0000313" key="2">
    <source>
        <dbReference type="EMBL" id="SFV66760.1"/>
    </source>
</evidence>
<dbReference type="Pfam" id="PF01464">
    <property type="entry name" value="SLT"/>
    <property type="match status" value="1"/>
</dbReference>
<dbReference type="EMBL" id="FPHN01000213">
    <property type="protein sequence ID" value="SFV66760.1"/>
    <property type="molecule type" value="Genomic_DNA"/>
</dbReference>
<gene>
    <name evidence="2" type="ORF">MNB_SV-14-1159</name>
</gene>
<dbReference type="EC" id="3.2.1.-" evidence="2"/>
<accession>A0A1W1CLI9</accession>
<dbReference type="PANTHER" id="PTHR37423:SF2">
    <property type="entry name" value="MEMBRANE-BOUND LYTIC MUREIN TRANSGLYCOSYLASE C"/>
    <property type="match status" value="1"/>
</dbReference>
<dbReference type="InterPro" id="IPR008258">
    <property type="entry name" value="Transglycosylase_SLT_dom_1"/>
</dbReference>
<dbReference type="PANTHER" id="PTHR37423">
    <property type="entry name" value="SOLUBLE LYTIC MUREIN TRANSGLYCOSYLASE-RELATED"/>
    <property type="match status" value="1"/>
</dbReference>
<dbReference type="GO" id="GO:0016798">
    <property type="term" value="F:hydrolase activity, acting on glycosyl bonds"/>
    <property type="evidence" value="ECO:0007669"/>
    <property type="project" value="UniProtKB-KW"/>
</dbReference>
<dbReference type="Gene3D" id="1.10.530.10">
    <property type="match status" value="1"/>
</dbReference>
<sequence length="237" mass="27461">MMKNIIYEHDISPIFLYIAMVESEFNTKACSRTGAGGLWQIALNTAKDLKLTINNEIDERYDPIRSTNAAIKYLYRINNNLNSWYLTTMAYNCGNGCVNRAIKRAGSRNLNVLMSANNSYIKKETKKYIQKVLLMAMIGENYLFKRNDRVGEIMHTLHRDGITPVRVRQGEELSTVALLLNMNQSYLNKINPHLKNGHAPYNRAYKINIPTSKVRDFNQQYAGIYRRRNEYLSINTY</sequence>
<name>A0A1W1CLI9_9ZZZZ</name>
<evidence type="ECO:0000259" key="1">
    <source>
        <dbReference type="Pfam" id="PF01464"/>
    </source>
</evidence>
<keyword evidence="2" id="KW-0378">Hydrolase</keyword>
<dbReference type="AlphaFoldDB" id="A0A1W1CLI9"/>
<dbReference type="CDD" id="cd16894">
    <property type="entry name" value="MltD-like"/>
    <property type="match status" value="1"/>
</dbReference>
<protein>
    <submittedName>
        <fullName evidence="2">Membrane-bound lytic murein transglycosylase D</fullName>
        <ecNumber evidence="2">3.2.1.-</ecNumber>
    </submittedName>
</protein>